<evidence type="ECO:0000313" key="2">
    <source>
        <dbReference type="EMBL" id="VCU72489.1"/>
    </source>
</evidence>
<proteinExistence type="inferred from homology"/>
<reference evidence="2 3" key="1">
    <citation type="submission" date="2018-10" db="EMBL/GenBank/DDBJ databases">
        <authorList>
            <person name="Criscuolo A."/>
        </authorList>
    </citation>
    <scope>NUCLEOTIDE SEQUENCE [LARGE SCALE GENOMIC DNA]</scope>
    <source>
        <strain evidence="2">DnA1</strain>
    </source>
</reference>
<dbReference type="InterPro" id="IPR006056">
    <property type="entry name" value="RidA"/>
</dbReference>
<gene>
    <name evidence="2" type="primary">yabJ_3</name>
    <name evidence="2" type="ORF">PIGHUM_04588</name>
</gene>
<dbReference type="GO" id="GO:0019239">
    <property type="term" value="F:deaminase activity"/>
    <property type="evidence" value="ECO:0007669"/>
    <property type="project" value="TreeGrafter"/>
</dbReference>
<dbReference type="InterPro" id="IPR006175">
    <property type="entry name" value="YjgF/YER057c/UK114"/>
</dbReference>
<organism evidence="2 3">
    <name type="scientific">Pigmentiphaga humi</name>
    <dbReference type="NCBI Taxonomy" id="2478468"/>
    <lineage>
        <taxon>Bacteria</taxon>
        <taxon>Pseudomonadati</taxon>
        <taxon>Pseudomonadota</taxon>
        <taxon>Betaproteobacteria</taxon>
        <taxon>Burkholderiales</taxon>
        <taxon>Alcaligenaceae</taxon>
        <taxon>Pigmentiphaga</taxon>
    </lineage>
</organism>
<dbReference type="CDD" id="cd00448">
    <property type="entry name" value="YjgF_YER057c_UK114_family"/>
    <property type="match status" value="1"/>
</dbReference>
<dbReference type="NCBIfam" id="TIGR00004">
    <property type="entry name" value="Rid family detoxifying hydrolase"/>
    <property type="match status" value="1"/>
</dbReference>
<dbReference type="AlphaFoldDB" id="A0A3P4B839"/>
<dbReference type="EC" id="3.5.4.-" evidence="2"/>
<dbReference type="GO" id="GO:0005829">
    <property type="term" value="C:cytosol"/>
    <property type="evidence" value="ECO:0007669"/>
    <property type="project" value="TreeGrafter"/>
</dbReference>
<keyword evidence="2" id="KW-0378">Hydrolase</keyword>
<dbReference type="FunFam" id="3.30.1330.40:FF:000001">
    <property type="entry name" value="L-PSP family endoribonuclease"/>
    <property type="match status" value="1"/>
</dbReference>
<dbReference type="EMBL" id="UWPJ01000040">
    <property type="protein sequence ID" value="VCU72489.1"/>
    <property type="molecule type" value="Genomic_DNA"/>
</dbReference>
<dbReference type="Pfam" id="PF01042">
    <property type="entry name" value="Ribonuc_L-PSP"/>
    <property type="match status" value="1"/>
</dbReference>
<dbReference type="Gene3D" id="3.30.1330.40">
    <property type="entry name" value="RutC-like"/>
    <property type="match status" value="1"/>
</dbReference>
<dbReference type="PANTHER" id="PTHR11803:SF39">
    <property type="entry name" value="2-IMINOBUTANOATE_2-IMINOPROPANOATE DEAMINASE"/>
    <property type="match status" value="1"/>
</dbReference>
<dbReference type="Proteomes" id="UP000277294">
    <property type="component" value="Unassembled WGS sequence"/>
</dbReference>
<dbReference type="PANTHER" id="PTHR11803">
    <property type="entry name" value="2-IMINOBUTANOATE/2-IMINOPROPANOATE DEAMINASE RIDA"/>
    <property type="match status" value="1"/>
</dbReference>
<protein>
    <submittedName>
        <fullName evidence="2">Enamine/imine deaminase</fullName>
        <ecNumber evidence="2">3.5.4.-</ecNumber>
    </submittedName>
</protein>
<evidence type="ECO:0000256" key="1">
    <source>
        <dbReference type="ARBA" id="ARBA00010552"/>
    </source>
</evidence>
<keyword evidence="3" id="KW-1185">Reference proteome</keyword>
<dbReference type="InterPro" id="IPR035959">
    <property type="entry name" value="RutC-like_sf"/>
</dbReference>
<dbReference type="OrthoDB" id="9808943at2"/>
<comment type="similarity">
    <text evidence="1">Belongs to the RutC family.</text>
</comment>
<evidence type="ECO:0000313" key="3">
    <source>
        <dbReference type="Proteomes" id="UP000277294"/>
    </source>
</evidence>
<dbReference type="RefSeq" id="WP_124082042.1">
    <property type="nucleotide sequence ID" value="NZ_UWPJ01000040.1"/>
</dbReference>
<dbReference type="SUPFAM" id="SSF55298">
    <property type="entry name" value="YjgF-like"/>
    <property type="match status" value="1"/>
</dbReference>
<accession>A0A3P4B839</accession>
<name>A0A3P4B839_9BURK</name>
<sequence length="129" mass="13339">MSKQIIHTDAAPAAVGPYSQAVAVPASGKTVYLSGQIGLAPATGELVTASFEAQVRQAFANMEAVVRQAGGTLDQVVKLTLFLTDLSKFGTANEIMAQIIPQPFPARSTVGVAALPKGAEFEVEAVLVI</sequence>